<organism evidence="3 4">
    <name type="scientific">Dendrothele bispora (strain CBS 962.96)</name>
    <dbReference type="NCBI Taxonomy" id="1314807"/>
    <lineage>
        <taxon>Eukaryota</taxon>
        <taxon>Fungi</taxon>
        <taxon>Dikarya</taxon>
        <taxon>Basidiomycota</taxon>
        <taxon>Agaricomycotina</taxon>
        <taxon>Agaricomycetes</taxon>
        <taxon>Agaricomycetidae</taxon>
        <taxon>Agaricales</taxon>
        <taxon>Agaricales incertae sedis</taxon>
        <taxon>Dendrothele</taxon>
    </lineage>
</organism>
<proteinExistence type="predicted"/>
<evidence type="ECO:0000313" key="4">
    <source>
        <dbReference type="Proteomes" id="UP000297245"/>
    </source>
</evidence>
<dbReference type="OrthoDB" id="9991317at2759"/>
<evidence type="ECO:0000259" key="2">
    <source>
        <dbReference type="Pfam" id="PF12770"/>
    </source>
</evidence>
<dbReference type="Gene3D" id="1.25.40.10">
    <property type="entry name" value="Tetratricopeptide repeat domain"/>
    <property type="match status" value="1"/>
</dbReference>
<keyword evidence="1" id="KW-0175">Coiled coil</keyword>
<dbReference type="EMBL" id="ML180972">
    <property type="protein sequence ID" value="THU76342.1"/>
    <property type="molecule type" value="Genomic_DNA"/>
</dbReference>
<evidence type="ECO:0000313" key="3">
    <source>
        <dbReference type="EMBL" id="THU76342.1"/>
    </source>
</evidence>
<dbReference type="Proteomes" id="UP000297245">
    <property type="component" value="Unassembled WGS sequence"/>
</dbReference>
<feature type="non-terminal residue" evidence="3">
    <location>
        <position position="1"/>
    </location>
</feature>
<keyword evidence="4" id="KW-1185">Reference proteome</keyword>
<reference evidence="3 4" key="1">
    <citation type="journal article" date="2019" name="Nat. Ecol. Evol.">
        <title>Megaphylogeny resolves global patterns of mushroom evolution.</title>
        <authorList>
            <person name="Varga T."/>
            <person name="Krizsan K."/>
            <person name="Foldi C."/>
            <person name="Dima B."/>
            <person name="Sanchez-Garcia M."/>
            <person name="Sanchez-Ramirez S."/>
            <person name="Szollosi G.J."/>
            <person name="Szarkandi J.G."/>
            <person name="Papp V."/>
            <person name="Albert L."/>
            <person name="Andreopoulos W."/>
            <person name="Angelini C."/>
            <person name="Antonin V."/>
            <person name="Barry K.W."/>
            <person name="Bougher N.L."/>
            <person name="Buchanan P."/>
            <person name="Buyck B."/>
            <person name="Bense V."/>
            <person name="Catcheside P."/>
            <person name="Chovatia M."/>
            <person name="Cooper J."/>
            <person name="Damon W."/>
            <person name="Desjardin D."/>
            <person name="Finy P."/>
            <person name="Geml J."/>
            <person name="Haridas S."/>
            <person name="Hughes K."/>
            <person name="Justo A."/>
            <person name="Karasinski D."/>
            <person name="Kautmanova I."/>
            <person name="Kiss B."/>
            <person name="Kocsube S."/>
            <person name="Kotiranta H."/>
            <person name="LaButti K.M."/>
            <person name="Lechner B.E."/>
            <person name="Liimatainen K."/>
            <person name="Lipzen A."/>
            <person name="Lukacs Z."/>
            <person name="Mihaltcheva S."/>
            <person name="Morgado L.N."/>
            <person name="Niskanen T."/>
            <person name="Noordeloos M.E."/>
            <person name="Ohm R.A."/>
            <person name="Ortiz-Santana B."/>
            <person name="Ovrebo C."/>
            <person name="Racz N."/>
            <person name="Riley R."/>
            <person name="Savchenko A."/>
            <person name="Shiryaev A."/>
            <person name="Soop K."/>
            <person name="Spirin V."/>
            <person name="Szebenyi C."/>
            <person name="Tomsovsky M."/>
            <person name="Tulloss R.E."/>
            <person name="Uehling J."/>
            <person name="Grigoriev I.V."/>
            <person name="Vagvolgyi C."/>
            <person name="Papp T."/>
            <person name="Martin F.M."/>
            <person name="Miettinen O."/>
            <person name="Hibbett D.S."/>
            <person name="Nagy L.G."/>
        </authorList>
    </citation>
    <scope>NUCLEOTIDE SEQUENCE [LARGE SCALE GENOMIC DNA]</scope>
    <source>
        <strain evidence="3 4">CBS 962.96</strain>
    </source>
</reference>
<name>A0A4S8KLE7_DENBC</name>
<dbReference type="SUPFAM" id="SSF48452">
    <property type="entry name" value="TPR-like"/>
    <property type="match status" value="1"/>
</dbReference>
<sequence length="589" mass="64626">GHADKPALLNNLGKSFQSRFERLGDSGDISEATAAYQKATKNTSSRPLTRYNAACSWAILASKHQSPLSALDAYNVVLEIIPQIVWLGQTVHRRYEQLPQIGRTINAAAAIAVSAGDLPKAVEWLEEGRSIVWRQILQLRTPLDELRQQYPDLANELSTVSLALGNAGTSDFHDIGSETKQRSAEDEAQNHRKLAARYEELLREIREKDGFGSFLRPKKFAELVSAAGNGPVVVVNVAELRCDALVLSTSGEIVLVPLPKISYKRPEALRLKLVSSLRAPLNRHEDRAAHTIEKNNFKSVLADLWCHIVEPILSKIGWAPHENARDLLPHITWCATGALAFLPLHAAGIYNNPTKNVNISDFAVSPYTTTLTAMLGSGSQPKLDPMVVHSVLVISQPSTPGYSNLPGTLEEAEVIQRHASHSCHLTREQATVGAVLGEMGKHDIIHLACHGIQDMKKPLDSAFALYDGRLELNRLMRLSLKNAELAFLSACQTATGDKRLPEEAVHLAAGMLAIGYPSVIATMWSIGDNDAPLIADKVYENLLGCHDDSQSQKAKLNSAYALHEAVKHLREKVGEMNFVKWVPFVHFGV</sequence>
<feature type="coiled-coil region" evidence="1">
    <location>
        <begin position="181"/>
        <end position="208"/>
    </location>
</feature>
<dbReference type="InterPro" id="IPR024983">
    <property type="entry name" value="CHAT_dom"/>
</dbReference>
<dbReference type="Pfam" id="PF12770">
    <property type="entry name" value="CHAT"/>
    <property type="match status" value="1"/>
</dbReference>
<gene>
    <name evidence="3" type="ORF">K435DRAFT_705005</name>
</gene>
<dbReference type="InterPro" id="IPR011990">
    <property type="entry name" value="TPR-like_helical_dom_sf"/>
</dbReference>
<accession>A0A4S8KLE7</accession>
<evidence type="ECO:0000256" key="1">
    <source>
        <dbReference type="SAM" id="Coils"/>
    </source>
</evidence>
<feature type="domain" description="CHAT" evidence="2">
    <location>
        <begin position="301"/>
        <end position="588"/>
    </location>
</feature>
<dbReference type="AlphaFoldDB" id="A0A4S8KLE7"/>
<protein>
    <recommendedName>
        <fullName evidence="2">CHAT domain-containing protein</fullName>
    </recommendedName>
</protein>